<sequence>MPVTFEVTKDKAKSAVASTRHMSDVQDFVKTFFPTHGHRCAEILQSSLTQEDLDSLEPKVKGFVGTVLAAYNMGHHLTIRPDDVWIAIVTQLTLFVNAHSGELEKQFVAHAGKKKLAVERESTSETADRGLLTQECINHLRSNLVDKELSQWILPDFTTTSLSDNTICAITLTSTLESFSSYPVLPSGNIPSVTLEGEKSDWESILARLSKLKDFGSEPAAWANMLRPILKRFISAFNGESDIDFWSKVAHASPGASGPSHLSGWLSAFCAWTMDGKWQGSPGALDASPQQHQHQHQHPEPDFQTMHEVSTSSKRAKKRASFSMRLITSAVGFFTGRGRNGNVYVPYGHDSPSRPPLVLDGITYPTIDDITNAYCEVDVTVRDSNGEELECVMVAGHLASRVVDGPGEGEKEGGLKPLPRWFLYCKVLDPVAPVVDGAVGHEA</sequence>
<name>A0A067M6E1_BOTB1</name>
<dbReference type="Proteomes" id="UP000027195">
    <property type="component" value="Unassembled WGS sequence"/>
</dbReference>
<dbReference type="OrthoDB" id="9978173at2759"/>
<dbReference type="Pfam" id="PF14388">
    <property type="entry name" value="DUF4419"/>
    <property type="match status" value="1"/>
</dbReference>
<feature type="region of interest" description="Disordered" evidence="1">
    <location>
        <begin position="280"/>
        <end position="317"/>
    </location>
</feature>
<evidence type="ECO:0000313" key="3">
    <source>
        <dbReference type="Proteomes" id="UP000027195"/>
    </source>
</evidence>
<dbReference type="EMBL" id="KL198107">
    <property type="protein sequence ID" value="KDQ07427.1"/>
    <property type="molecule type" value="Genomic_DNA"/>
</dbReference>
<keyword evidence="3" id="KW-1185">Reference proteome</keyword>
<dbReference type="STRING" id="930990.A0A067M6E1"/>
<gene>
    <name evidence="2" type="ORF">BOTBODRAFT_60011</name>
</gene>
<organism evidence="2 3">
    <name type="scientific">Botryobasidium botryosum (strain FD-172 SS1)</name>
    <dbReference type="NCBI Taxonomy" id="930990"/>
    <lineage>
        <taxon>Eukaryota</taxon>
        <taxon>Fungi</taxon>
        <taxon>Dikarya</taxon>
        <taxon>Basidiomycota</taxon>
        <taxon>Agaricomycotina</taxon>
        <taxon>Agaricomycetes</taxon>
        <taxon>Cantharellales</taxon>
        <taxon>Botryobasidiaceae</taxon>
        <taxon>Botryobasidium</taxon>
    </lineage>
</organism>
<evidence type="ECO:0000313" key="2">
    <source>
        <dbReference type="EMBL" id="KDQ07427.1"/>
    </source>
</evidence>
<protein>
    <submittedName>
        <fullName evidence="2">Uncharacterized protein</fullName>
    </submittedName>
</protein>
<dbReference type="InterPro" id="IPR025533">
    <property type="entry name" value="DUF4419"/>
</dbReference>
<evidence type="ECO:0000256" key="1">
    <source>
        <dbReference type="SAM" id="MobiDB-lite"/>
    </source>
</evidence>
<dbReference type="AlphaFoldDB" id="A0A067M6E1"/>
<reference evidence="3" key="1">
    <citation type="journal article" date="2014" name="Proc. Natl. Acad. Sci. U.S.A.">
        <title>Extensive sampling of basidiomycete genomes demonstrates inadequacy of the white-rot/brown-rot paradigm for wood decay fungi.</title>
        <authorList>
            <person name="Riley R."/>
            <person name="Salamov A.A."/>
            <person name="Brown D.W."/>
            <person name="Nagy L.G."/>
            <person name="Floudas D."/>
            <person name="Held B.W."/>
            <person name="Levasseur A."/>
            <person name="Lombard V."/>
            <person name="Morin E."/>
            <person name="Otillar R."/>
            <person name="Lindquist E.A."/>
            <person name="Sun H."/>
            <person name="LaButti K.M."/>
            <person name="Schmutz J."/>
            <person name="Jabbour D."/>
            <person name="Luo H."/>
            <person name="Baker S.E."/>
            <person name="Pisabarro A.G."/>
            <person name="Walton J.D."/>
            <person name="Blanchette R.A."/>
            <person name="Henrissat B."/>
            <person name="Martin F."/>
            <person name="Cullen D."/>
            <person name="Hibbett D.S."/>
            <person name="Grigoriev I.V."/>
        </authorList>
    </citation>
    <scope>NUCLEOTIDE SEQUENCE [LARGE SCALE GENOMIC DNA]</scope>
    <source>
        <strain evidence="3">FD-172 SS1</strain>
    </source>
</reference>
<dbReference type="PANTHER" id="PTHR31252">
    <property type="entry name" value="DUF4419 DOMAIN-CONTAINING PROTEIN"/>
    <property type="match status" value="1"/>
</dbReference>
<accession>A0A067M6E1</accession>
<dbReference type="InParanoid" id="A0A067M6E1"/>
<dbReference type="HOGENOM" id="CLU_037155_0_0_1"/>
<proteinExistence type="predicted"/>
<dbReference type="PANTHER" id="PTHR31252:SF11">
    <property type="entry name" value="DUF4419 DOMAIN-CONTAINING PROTEIN"/>
    <property type="match status" value="1"/>
</dbReference>